<accession>A0A367RPE5</accession>
<dbReference type="AlphaFoldDB" id="A0A367RPE5"/>
<dbReference type="Pfam" id="PF19671">
    <property type="entry name" value="DUF6174"/>
    <property type="match status" value="1"/>
</dbReference>
<protein>
    <submittedName>
        <fullName evidence="2">Uncharacterized protein</fullName>
    </submittedName>
</protein>
<dbReference type="EMBL" id="LXQE01000117">
    <property type="protein sequence ID" value="RCJ38428.1"/>
    <property type="molecule type" value="Genomic_DNA"/>
</dbReference>
<comment type="caution">
    <text evidence="2">The sequence shown here is derived from an EMBL/GenBank/DDBJ whole genome shotgun (WGS) entry which is preliminary data.</text>
</comment>
<proteinExistence type="predicted"/>
<feature type="chain" id="PRO_5016743726" evidence="1">
    <location>
        <begin position="24"/>
        <end position="165"/>
    </location>
</feature>
<evidence type="ECO:0000256" key="1">
    <source>
        <dbReference type="SAM" id="SignalP"/>
    </source>
</evidence>
<dbReference type="InterPro" id="IPR046172">
    <property type="entry name" value="DUF6174"/>
</dbReference>
<name>A0A367RPE5_NOSPU</name>
<dbReference type="Proteomes" id="UP000252085">
    <property type="component" value="Unassembled WGS sequence"/>
</dbReference>
<evidence type="ECO:0000313" key="3">
    <source>
        <dbReference type="Proteomes" id="UP000252085"/>
    </source>
</evidence>
<sequence>MRLPIAISAVLVASLGFSAPVISQPPPIQVAKTPAPSSLALEQFKINYRLWRRQKISNYRYEFTRSCNCLPKATEPVIIKVRNRVTSSITYKATQKPAESELFQQYNTIPKLFNIIRDALIRKAANLTVEYDPILGYPTQINIDYNSQIADDEIFFTISNLQKTN</sequence>
<feature type="signal peptide" evidence="1">
    <location>
        <begin position="1"/>
        <end position="23"/>
    </location>
</feature>
<reference evidence="2 3" key="1">
    <citation type="submission" date="2016-04" db="EMBL/GenBank/DDBJ databases">
        <authorList>
            <person name="Evans L.H."/>
            <person name="Alamgir A."/>
            <person name="Owens N."/>
            <person name="Weber N.D."/>
            <person name="Virtaneva K."/>
            <person name="Barbian K."/>
            <person name="Babar A."/>
            <person name="Rosenke K."/>
        </authorList>
    </citation>
    <scope>NUCLEOTIDE SEQUENCE [LARGE SCALE GENOMIC DNA]</scope>
    <source>
        <strain evidence="2">NIES-2108</strain>
    </source>
</reference>
<gene>
    <name evidence="2" type="ORF">A6769_08440</name>
</gene>
<keyword evidence="1" id="KW-0732">Signal</keyword>
<organism evidence="2 3">
    <name type="scientific">Nostoc punctiforme NIES-2108</name>
    <dbReference type="NCBI Taxonomy" id="1356359"/>
    <lineage>
        <taxon>Bacteria</taxon>
        <taxon>Bacillati</taxon>
        <taxon>Cyanobacteriota</taxon>
        <taxon>Cyanophyceae</taxon>
        <taxon>Nostocales</taxon>
        <taxon>Nostocaceae</taxon>
        <taxon>Nostoc</taxon>
    </lineage>
</organism>
<evidence type="ECO:0000313" key="2">
    <source>
        <dbReference type="EMBL" id="RCJ38428.1"/>
    </source>
</evidence>